<evidence type="ECO:0000313" key="2">
    <source>
        <dbReference type="EMBL" id="SCY48539.1"/>
    </source>
</evidence>
<protein>
    <submittedName>
        <fullName evidence="2">Uncharacterized protein</fullName>
    </submittedName>
</protein>
<organism evidence="2 3">
    <name type="scientific">Microvirga guangxiensis</name>
    <dbReference type="NCBI Taxonomy" id="549386"/>
    <lineage>
        <taxon>Bacteria</taxon>
        <taxon>Pseudomonadati</taxon>
        <taxon>Pseudomonadota</taxon>
        <taxon>Alphaproteobacteria</taxon>
        <taxon>Hyphomicrobiales</taxon>
        <taxon>Methylobacteriaceae</taxon>
        <taxon>Microvirga</taxon>
    </lineage>
</organism>
<dbReference type="Proteomes" id="UP000199569">
    <property type="component" value="Unassembled WGS sequence"/>
</dbReference>
<name>A0A1G5GB71_9HYPH</name>
<proteinExistence type="predicted"/>
<feature type="region of interest" description="Disordered" evidence="1">
    <location>
        <begin position="1"/>
        <end position="24"/>
    </location>
</feature>
<dbReference type="EMBL" id="FMVJ01000004">
    <property type="protein sequence ID" value="SCY48539.1"/>
    <property type="molecule type" value="Genomic_DNA"/>
</dbReference>
<feature type="region of interest" description="Disordered" evidence="1">
    <location>
        <begin position="112"/>
        <end position="151"/>
    </location>
</feature>
<reference evidence="2 3" key="1">
    <citation type="submission" date="2016-10" db="EMBL/GenBank/DDBJ databases">
        <authorList>
            <person name="de Groot N.N."/>
        </authorList>
    </citation>
    <scope>NUCLEOTIDE SEQUENCE [LARGE SCALE GENOMIC DNA]</scope>
    <source>
        <strain evidence="2 3">CGMCC 1.7666</strain>
    </source>
</reference>
<sequence>MSLVQPLTRSIDPHPFPSPQGGGNTRLIRRRSRLWLGQMQCSYFVLDFGPKLGYILACPDPLRGALARRRMCGVGSGPVQALTQRLDGRPIAERRGVRLNKPCVRGRQVLHSFHSEPDASSRPPSSQTSEQHAREDTPACSLTAESSTRPGPAYFSLVCVQPRPPSMIRSASRHRALLEDPA</sequence>
<dbReference type="AlphaFoldDB" id="A0A1G5GB71"/>
<gene>
    <name evidence="2" type="ORF">SAMN02927923_01441</name>
</gene>
<keyword evidence="3" id="KW-1185">Reference proteome</keyword>
<evidence type="ECO:0000313" key="3">
    <source>
        <dbReference type="Proteomes" id="UP000199569"/>
    </source>
</evidence>
<evidence type="ECO:0000256" key="1">
    <source>
        <dbReference type="SAM" id="MobiDB-lite"/>
    </source>
</evidence>
<accession>A0A1G5GB71</accession>
<dbReference type="STRING" id="549386.SAMN02927923_01441"/>